<evidence type="ECO:0000256" key="2">
    <source>
        <dbReference type="ARBA" id="ARBA00022525"/>
    </source>
</evidence>
<evidence type="ECO:0000256" key="6">
    <source>
        <dbReference type="ARBA" id="ARBA00023157"/>
    </source>
</evidence>
<keyword evidence="10" id="KW-0732">Signal</keyword>
<dbReference type="GO" id="GO:0005615">
    <property type="term" value="C:extracellular space"/>
    <property type="evidence" value="ECO:0007669"/>
    <property type="project" value="TreeGrafter"/>
</dbReference>
<evidence type="ECO:0000256" key="5">
    <source>
        <dbReference type="ARBA" id="ARBA00022825"/>
    </source>
</evidence>
<dbReference type="InterPro" id="IPR009003">
    <property type="entry name" value="Peptidase_S1_PA"/>
</dbReference>
<dbReference type="SUPFAM" id="SSF49265">
    <property type="entry name" value="Fibronectin type III"/>
    <property type="match status" value="1"/>
</dbReference>
<keyword evidence="4" id="KW-0378">Hydrolase</keyword>
<dbReference type="SMART" id="SM00020">
    <property type="entry name" value="Tryp_SPc"/>
    <property type="match status" value="1"/>
</dbReference>
<feature type="chain" id="PRO_5041295492" description="trypsin" evidence="10">
    <location>
        <begin position="25"/>
        <end position="441"/>
    </location>
</feature>
<name>A0A9Y4K3F9_9TELE</name>
<dbReference type="InterPro" id="IPR013783">
    <property type="entry name" value="Ig-like_fold"/>
</dbReference>
<evidence type="ECO:0000256" key="8">
    <source>
        <dbReference type="ARBA" id="ARBA00036320"/>
    </source>
</evidence>
<evidence type="ECO:0000256" key="9">
    <source>
        <dbReference type="ARBA" id="ARBA00038868"/>
    </source>
</evidence>
<dbReference type="EC" id="3.4.21.4" evidence="9"/>
<dbReference type="PANTHER" id="PTHR24264:SF65">
    <property type="entry name" value="SRCR DOMAIN-CONTAINING PROTEIN"/>
    <property type="match status" value="1"/>
</dbReference>
<keyword evidence="2" id="KW-0964">Secreted</keyword>
<accession>A0A9Y4K3F9</accession>
<dbReference type="Gene3D" id="3.10.100.10">
    <property type="entry name" value="Mannose-Binding Protein A, subunit A"/>
    <property type="match status" value="1"/>
</dbReference>
<dbReference type="PROSITE" id="PS50041">
    <property type="entry name" value="C_TYPE_LECTIN_2"/>
    <property type="match status" value="1"/>
</dbReference>
<dbReference type="Gene3D" id="2.40.10.10">
    <property type="entry name" value="Trypsin-like serine proteases"/>
    <property type="match status" value="2"/>
</dbReference>
<dbReference type="GO" id="GO:0006508">
    <property type="term" value="P:proteolysis"/>
    <property type="evidence" value="ECO:0007669"/>
    <property type="project" value="UniProtKB-KW"/>
</dbReference>
<dbReference type="InterPro" id="IPR033116">
    <property type="entry name" value="TRYPSIN_SER"/>
</dbReference>
<dbReference type="SUPFAM" id="SSF50494">
    <property type="entry name" value="Trypsin-like serine proteases"/>
    <property type="match status" value="1"/>
</dbReference>
<dbReference type="CDD" id="cd00063">
    <property type="entry name" value="FN3"/>
    <property type="match status" value="1"/>
</dbReference>
<evidence type="ECO:0000259" key="12">
    <source>
        <dbReference type="PROSITE" id="PS50240"/>
    </source>
</evidence>
<dbReference type="SUPFAM" id="SSF56436">
    <property type="entry name" value="C-type lectin-like"/>
    <property type="match status" value="1"/>
</dbReference>
<evidence type="ECO:0000313" key="15">
    <source>
        <dbReference type="RefSeq" id="XP_008286369.1"/>
    </source>
</evidence>
<dbReference type="CDD" id="cd00190">
    <property type="entry name" value="Tryp_SPc"/>
    <property type="match status" value="1"/>
</dbReference>
<gene>
    <name evidence="15" type="primary">LOC103361932</name>
</gene>
<proteinExistence type="inferred from homology"/>
<feature type="domain" description="Fibronectin type-III" evidence="13">
    <location>
        <begin position="142"/>
        <end position="235"/>
    </location>
</feature>
<feature type="domain" description="C-type lectin" evidence="11">
    <location>
        <begin position="30"/>
        <end position="138"/>
    </location>
</feature>
<evidence type="ECO:0000259" key="11">
    <source>
        <dbReference type="PROSITE" id="PS50041"/>
    </source>
</evidence>
<keyword evidence="14" id="KW-1185">Reference proteome</keyword>
<protein>
    <recommendedName>
        <fullName evidence="9">trypsin</fullName>
        <ecNumber evidence="9">3.4.21.4</ecNumber>
    </recommendedName>
</protein>
<organism evidence="14 15">
    <name type="scientific">Stegastes partitus</name>
    <name type="common">bicolor damselfish</name>
    <dbReference type="NCBI Taxonomy" id="144197"/>
    <lineage>
        <taxon>Eukaryota</taxon>
        <taxon>Metazoa</taxon>
        <taxon>Chordata</taxon>
        <taxon>Craniata</taxon>
        <taxon>Vertebrata</taxon>
        <taxon>Euteleostomi</taxon>
        <taxon>Actinopterygii</taxon>
        <taxon>Neopterygii</taxon>
        <taxon>Teleostei</taxon>
        <taxon>Neoteleostei</taxon>
        <taxon>Acanthomorphata</taxon>
        <taxon>Ovalentaria</taxon>
        <taxon>Pomacentridae</taxon>
        <taxon>Stegastes</taxon>
    </lineage>
</organism>
<evidence type="ECO:0000313" key="14">
    <source>
        <dbReference type="Proteomes" id="UP000694891"/>
    </source>
</evidence>
<dbReference type="Proteomes" id="UP000694891">
    <property type="component" value="Unplaced"/>
</dbReference>
<evidence type="ECO:0000256" key="7">
    <source>
        <dbReference type="ARBA" id="ARBA00024195"/>
    </source>
</evidence>
<dbReference type="GO" id="GO:0004252">
    <property type="term" value="F:serine-type endopeptidase activity"/>
    <property type="evidence" value="ECO:0007669"/>
    <property type="project" value="UniProtKB-EC"/>
</dbReference>
<feature type="signal peptide" evidence="10">
    <location>
        <begin position="1"/>
        <end position="24"/>
    </location>
</feature>
<dbReference type="CDD" id="cd00037">
    <property type="entry name" value="CLECT"/>
    <property type="match status" value="1"/>
</dbReference>
<evidence type="ECO:0000256" key="4">
    <source>
        <dbReference type="ARBA" id="ARBA00022801"/>
    </source>
</evidence>
<dbReference type="Pfam" id="PF00059">
    <property type="entry name" value="Lectin_C"/>
    <property type="match status" value="1"/>
</dbReference>
<dbReference type="SMART" id="SM00034">
    <property type="entry name" value="CLECT"/>
    <property type="match status" value="1"/>
</dbReference>
<keyword evidence="6" id="KW-1015">Disulfide bond</keyword>
<evidence type="ECO:0000256" key="3">
    <source>
        <dbReference type="ARBA" id="ARBA00022670"/>
    </source>
</evidence>
<dbReference type="PROSITE" id="PS00135">
    <property type="entry name" value="TRYPSIN_SER"/>
    <property type="match status" value="1"/>
</dbReference>
<comment type="subcellular location">
    <subcellularLocation>
        <location evidence="1">Secreted</location>
        <location evidence="1">Extracellular space</location>
    </subcellularLocation>
</comment>
<dbReference type="GeneID" id="103361932"/>
<comment type="catalytic activity">
    <reaction evidence="8">
        <text>Preferential cleavage: Arg-|-Xaa, Lys-|-Xaa.</text>
        <dbReference type="EC" id="3.4.21.4"/>
    </reaction>
</comment>
<evidence type="ECO:0000256" key="1">
    <source>
        <dbReference type="ARBA" id="ARBA00004239"/>
    </source>
</evidence>
<comment type="similarity">
    <text evidence="7">Belongs to the peptidase S1 family. CLIP subfamily.</text>
</comment>
<dbReference type="InterPro" id="IPR043504">
    <property type="entry name" value="Peptidase_S1_PA_chymotrypsin"/>
</dbReference>
<dbReference type="Gene3D" id="2.60.40.10">
    <property type="entry name" value="Immunoglobulins"/>
    <property type="match status" value="1"/>
</dbReference>
<feature type="domain" description="Peptidase S1" evidence="12">
    <location>
        <begin position="55"/>
        <end position="437"/>
    </location>
</feature>
<reference evidence="15" key="1">
    <citation type="submission" date="2025-08" db="UniProtKB">
        <authorList>
            <consortium name="RefSeq"/>
        </authorList>
    </citation>
    <scope>IDENTIFICATION</scope>
</reference>
<dbReference type="InterPro" id="IPR036116">
    <property type="entry name" value="FN3_sf"/>
</dbReference>
<dbReference type="InterPro" id="IPR016186">
    <property type="entry name" value="C-type_lectin-like/link_sf"/>
</dbReference>
<keyword evidence="3" id="KW-0645">Protease</keyword>
<evidence type="ECO:0000259" key="13">
    <source>
        <dbReference type="PROSITE" id="PS50853"/>
    </source>
</evidence>
<dbReference type="PROSITE" id="PS50853">
    <property type="entry name" value="FN3"/>
    <property type="match status" value="1"/>
</dbReference>
<dbReference type="PROSITE" id="PS50240">
    <property type="entry name" value="TRYPSIN_DOM"/>
    <property type="match status" value="1"/>
</dbReference>
<dbReference type="InterPro" id="IPR016187">
    <property type="entry name" value="CTDL_fold"/>
</dbReference>
<dbReference type="AlphaFoldDB" id="A0A9Y4K3F9"/>
<dbReference type="InterPro" id="IPR001254">
    <property type="entry name" value="Trypsin_dom"/>
</dbReference>
<dbReference type="InterPro" id="IPR003961">
    <property type="entry name" value="FN3_dom"/>
</dbReference>
<sequence>MYANETQALQWLAVLVSCHVLASGQISSQYVLVQQPMSWIKAREFCRRHYVDLAVLSTEEHYFTLLNATAANRASYWLGLRRHSVLADWKWVDGEELCYQNWYRRNYEGCCASLEAMLKEDKKLLARYCKEQHMVACQGPVSPQSVAVDSVGSSHVTLSWNVSAFMQTTPHAYNVTVCSSTCETLLHQHTNGSAFMSVSVSNLTSATDHFIEVSAFVVRPDASTGGNVTLQNKPATAQVRTADFCPQNKILLIFLKLLKLVSLAPPLWILYHVMKKGRNKTQGTGQIKNLLLLSNFQLDKPVKETKTVKCLKLGKTVKAPPAGSTCVVAGWGKTNNVAKTMSDVLMSVNVTVIDRVKCNSAEYYNLDPVITSSMICAGSNGKNNADTCQGDSGGPLLCSGALTGVTSFGKRCGVKNKPGVYSFLTEKQLKWIKTTMRSSDI</sequence>
<dbReference type="RefSeq" id="XP_008286369.1">
    <property type="nucleotide sequence ID" value="XM_008288147.1"/>
</dbReference>
<dbReference type="Pfam" id="PF00089">
    <property type="entry name" value="Trypsin"/>
    <property type="match status" value="1"/>
</dbReference>
<dbReference type="InterPro" id="IPR001304">
    <property type="entry name" value="C-type_lectin-like"/>
</dbReference>
<evidence type="ECO:0000256" key="10">
    <source>
        <dbReference type="SAM" id="SignalP"/>
    </source>
</evidence>
<dbReference type="FunFam" id="2.40.10.10:FF:000002">
    <property type="entry name" value="Transmembrane protease serine"/>
    <property type="match status" value="1"/>
</dbReference>
<dbReference type="InterPro" id="IPR050127">
    <property type="entry name" value="Serine_Proteases_S1"/>
</dbReference>
<keyword evidence="5" id="KW-0720">Serine protease</keyword>
<dbReference type="PANTHER" id="PTHR24264">
    <property type="entry name" value="TRYPSIN-RELATED"/>
    <property type="match status" value="1"/>
</dbReference>